<dbReference type="Gene3D" id="3.30.420.40">
    <property type="match status" value="2"/>
</dbReference>
<dbReference type="CDD" id="cd10229">
    <property type="entry name" value="ASKHA_NBD_HSP70_HSPA12"/>
    <property type="match status" value="1"/>
</dbReference>
<organism evidence="1 2">
    <name type="scientific">Cetraspora pellucida</name>
    <dbReference type="NCBI Taxonomy" id="1433469"/>
    <lineage>
        <taxon>Eukaryota</taxon>
        <taxon>Fungi</taxon>
        <taxon>Fungi incertae sedis</taxon>
        <taxon>Mucoromycota</taxon>
        <taxon>Glomeromycotina</taxon>
        <taxon>Glomeromycetes</taxon>
        <taxon>Diversisporales</taxon>
        <taxon>Gigasporaceae</taxon>
        <taxon>Cetraspora</taxon>
    </lineage>
</organism>
<name>A0A9N9H8V0_9GLOM</name>
<dbReference type="InterPro" id="IPR043129">
    <property type="entry name" value="ATPase_NBD"/>
</dbReference>
<reference evidence="1" key="1">
    <citation type="submission" date="2021-06" db="EMBL/GenBank/DDBJ databases">
        <authorList>
            <person name="Kallberg Y."/>
            <person name="Tangrot J."/>
            <person name="Rosling A."/>
        </authorList>
    </citation>
    <scope>NUCLEOTIDE SEQUENCE</scope>
    <source>
        <strain evidence="1">FL966</strain>
    </source>
</reference>
<comment type="caution">
    <text evidence="1">The sequence shown here is derived from an EMBL/GenBank/DDBJ whole genome shotgun (WGS) entry which is preliminary data.</text>
</comment>
<evidence type="ECO:0000313" key="1">
    <source>
        <dbReference type="EMBL" id="CAG8657378.1"/>
    </source>
</evidence>
<dbReference type="PANTHER" id="PTHR14187">
    <property type="entry name" value="ALPHA KINASE/ELONGATION FACTOR 2 KINASE"/>
    <property type="match status" value="1"/>
</dbReference>
<protein>
    <submittedName>
        <fullName evidence="1">4405_t:CDS:1</fullName>
    </submittedName>
</protein>
<dbReference type="AlphaFoldDB" id="A0A9N9H8V0"/>
<dbReference type="Proteomes" id="UP000789759">
    <property type="component" value="Unassembled WGS sequence"/>
</dbReference>
<dbReference type="Gene3D" id="3.90.640.10">
    <property type="entry name" value="Actin, Chain A, domain 4"/>
    <property type="match status" value="1"/>
</dbReference>
<evidence type="ECO:0000313" key="2">
    <source>
        <dbReference type="Proteomes" id="UP000789759"/>
    </source>
</evidence>
<keyword evidence="2" id="KW-1185">Reference proteome</keyword>
<dbReference type="EMBL" id="CAJVQA010007477">
    <property type="protein sequence ID" value="CAG8657378.1"/>
    <property type="molecule type" value="Genomic_DNA"/>
</dbReference>
<dbReference type="OrthoDB" id="2963168at2759"/>
<sequence>MKTSYRQRFSQSYSSPYTSPSEDIRAVVAIDFGTTYSGFAYANKVSPREIEINSRWSGREGLPKTNTVLLYDSTCTEVLKWGEPALVHEPRRNRNNVRELGSPLPPQQHVAEKFKLHLDENAERLFLPPNLDYRKAISDYLRKMKGVIEETLDKRWPGLKLSQVLFVLCVPAEWKPHTKAIMRDCAYKAGLLNDTIESHLEFTTEPEAAALHCLSVIEEHNLIEGDTYLVVDCGGGTVDLTMRTIQSGKKLKEETERTGDLCGSTYVDQEFIDFMGRTVGFTALQRLRSYAYGDLQKLVHRFFCENVKLPFTGDPDEFETIELDLERQCPSLIKYITGAERTNLENNEWIIELEFETVKKMFDPVVEKIIKLINDQLLDLKEHRKCMAMFLVGGFSESPYLRKRIRERFQERVPIIASPRQPIAAIVKGAVKYGLDMSIVESRVLKWTYGVEVKADFDIRNDPQRLRTNDNKIWKFDLLAVRGAPVAVNQTFSKEYKPLGANQTMAVFQVYITKETRPRYIKDAGMRILGTLKIALSRTPSLGRERPVEFGLTFGTMEIKATAKNKVTGEIYHTTFELDVKGKK</sequence>
<proteinExistence type="predicted"/>
<gene>
    <name evidence="1" type="ORF">CPELLU_LOCUS9639</name>
</gene>
<dbReference type="SUPFAM" id="SSF53067">
    <property type="entry name" value="Actin-like ATPase domain"/>
    <property type="match status" value="2"/>
</dbReference>
<dbReference type="PANTHER" id="PTHR14187:SF5">
    <property type="entry name" value="HEAT SHOCK 70 KDA PROTEIN 12A"/>
    <property type="match status" value="1"/>
</dbReference>
<accession>A0A9N9H8V0</accession>